<comment type="caution">
    <text evidence="3">The sequence shown here is derived from an EMBL/GenBank/DDBJ whole genome shotgun (WGS) entry which is preliminary data.</text>
</comment>
<name>A0A4Y8MX44_9BURK</name>
<accession>A0A4Y8MX44</accession>
<evidence type="ECO:0000313" key="4">
    <source>
        <dbReference type="Proteomes" id="UP000297385"/>
    </source>
</evidence>
<dbReference type="RefSeq" id="WP_134465364.1">
    <property type="nucleotide sequence ID" value="NZ_JBHMFL010000155.1"/>
</dbReference>
<keyword evidence="1" id="KW-0732">Signal</keyword>
<protein>
    <submittedName>
        <fullName evidence="3">Alpha/beta hydrolase</fullName>
    </submittedName>
</protein>
<reference evidence="3 4" key="1">
    <citation type="submission" date="2019-03" db="EMBL/GenBank/DDBJ databases">
        <title>Complete Genome Sequence of Paraburkholderia dipogonis ICMP 19430T, a Nitrogen-fixing Symbiont of the South African Invasive Legume Dipogon lignosus in New Zealand.</title>
        <authorList>
            <person name="De Meyer S.E."/>
        </authorList>
    </citation>
    <scope>NUCLEOTIDE SEQUENCE [LARGE SCALE GENOMIC DNA]</scope>
    <source>
        <strain evidence="3 4">ICMP 19430</strain>
    </source>
</reference>
<dbReference type="PRINTS" id="PR00111">
    <property type="entry name" value="ABHYDROLASE"/>
</dbReference>
<feature type="chain" id="PRO_5021270943" evidence="1">
    <location>
        <begin position="31"/>
        <end position="331"/>
    </location>
</feature>
<organism evidence="3 4">
    <name type="scientific">Paraburkholderia dipogonis</name>
    <dbReference type="NCBI Taxonomy" id="1211383"/>
    <lineage>
        <taxon>Bacteria</taxon>
        <taxon>Pseudomonadati</taxon>
        <taxon>Pseudomonadota</taxon>
        <taxon>Betaproteobacteria</taxon>
        <taxon>Burkholderiales</taxon>
        <taxon>Burkholderiaceae</taxon>
        <taxon>Paraburkholderia</taxon>
    </lineage>
</organism>
<dbReference type="InterPro" id="IPR029058">
    <property type="entry name" value="AB_hydrolase_fold"/>
</dbReference>
<sequence length="331" mass="35108">MTRLRALVGTGSLAALAALFSATQPAPVEAKTVHYANEQACPVVADRPDHKPSIREQIAHTVNGDIAYFRFGRGTPIVLQTGFRATLAEWDTAFLTDLAKRHEVIVFDNRGIGRSEPAASSFTARDMTLDAAALIDTLRLSDVTFVGWSMGGAIAQQLALDAPLAVRRIVLMSAPAPGSLGVPVPPDVEATLSGNAGTTFMDVMRVLFPTNAVDAAQRCFRQNMFQPAGYRSPAISATVTEGQSALLHDWSSDEAAVAALKNVRLATLILTGADDQVLPKQNSEALAGQIPHAQLLVVRSAGHAMMYQYPHALATAINTFIATSRPPGGAE</sequence>
<feature type="domain" description="AB hydrolase-1" evidence="2">
    <location>
        <begin position="76"/>
        <end position="307"/>
    </location>
</feature>
<evidence type="ECO:0000256" key="1">
    <source>
        <dbReference type="SAM" id="SignalP"/>
    </source>
</evidence>
<proteinExistence type="predicted"/>
<dbReference type="GeneID" id="97304778"/>
<feature type="signal peptide" evidence="1">
    <location>
        <begin position="1"/>
        <end position="30"/>
    </location>
</feature>
<dbReference type="GO" id="GO:0016787">
    <property type="term" value="F:hydrolase activity"/>
    <property type="evidence" value="ECO:0007669"/>
    <property type="project" value="UniProtKB-KW"/>
</dbReference>
<evidence type="ECO:0000259" key="2">
    <source>
        <dbReference type="Pfam" id="PF00561"/>
    </source>
</evidence>
<gene>
    <name evidence="3" type="ORF">E2553_36450</name>
</gene>
<dbReference type="InterPro" id="IPR050471">
    <property type="entry name" value="AB_hydrolase"/>
</dbReference>
<dbReference type="AlphaFoldDB" id="A0A4Y8MX44"/>
<dbReference type="SUPFAM" id="SSF53474">
    <property type="entry name" value="alpha/beta-Hydrolases"/>
    <property type="match status" value="1"/>
</dbReference>
<dbReference type="PANTHER" id="PTHR43433">
    <property type="entry name" value="HYDROLASE, ALPHA/BETA FOLD FAMILY PROTEIN"/>
    <property type="match status" value="1"/>
</dbReference>
<keyword evidence="3" id="KW-0378">Hydrolase</keyword>
<dbReference type="Proteomes" id="UP000297385">
    <property type="component" value="Unassembled WGS sequence"/>
</dbReference>
<dbReference type="InterPro" id="IPR000073">
    <property type="entry name" value="AB_hydrolase_1"/>
</dbReference>
<evidence type="ECO:0000313" key="3">
    <source>
        <dbReference type="EMBL" id="TFE42097.1"/>
    </source>
</evidence>
<dbReference type="Gene3D" id="3.40.50.1820">
    <property type="entry name" value="alpha/beta hydrolase"/>
    <property type="match status" value="1"/>
</dbReference>
<dbReference type="EMBL" id="SNVI01000002">
    <property type="protein sequence ID" value="TFE42097.1"/>
    <property type="molecule type" value="Genomic_DNA"/>
</dbReference>
<dbReference type="PANTHER" id="PTHR43433:SF5">
    <property type="entry name" value="AB HYDROLASE-1 DOMAIN-CONTAINING PROTEIN"/>
    <property type="match status" value="1"/>
</dbReference>
<dbReference type="Pfam" id="PF00561">
    <property type="entry name" value="Abhydrolase_1"/>
    <property type="match status" value="1"/>
</dbReference>